<feature type="region of interest" description="Disordered" evidence="2">
    <location>
        <begin position="29"/>
        <end position="48"/>
    </location>
</feature>
<keyword evidence="1" id="KW-0863">Zinc-finger</keyword>
<protein>
    <recommendedName>
        <fullName evidence="3">C2H2-type domain-containing protein</fullName>
    </recommendedName>
</protein>
<dbReference type="PANTHER" id="PTHR46547">
    <property type="entry name" value="ZINC FINGER PROTEIN GIS"/>
    <property type="match status" value="1"/>
</dbReference>
<feature type="compositionally biased region" description="Basic and acidic residues" evidence="2">
    <location>
        <begin position="277"/>
        <end position="286"/>
    </location>
</feature>
<dbReference type="GO" id="GO:0009739">
    <property type="term" value="P:response to gibberellin"/>
    <property type="evidence" value="ECO:0007669"/>
    <property type="project" value="InterPro"/>
</dbReference>
<dbReference type="InterPro" id="IPR036236">
    <property type="entry name" value="Znf_C2H2_sf"/>
</dbReference>
<evidence type="ECO:0000256" key="1">
    <source>
        <dbReference type="PROSITE-ProRule" id="PRU00042"/>
    </source>
</evidence>
<dbReference type="Gene3D" id="3.30.160.60">
    <property type="entry name" value="Classic Zinc Finger"/>
    <property type="match status" value="1"/>
</dbReference>
<dbReference type="Proteomes" id="UP001231189">
    <property type="component" value="Unassembled WGS sequence"/>
</dbReference>
<keyword evidence="1" id="KW-0479">Metal-binding</keyword>
<evidence type="ECO:0000256" key="2">
    <source>
        <dbReference type="SAM" id="MobiDB-lite"/>
    </source>
</evidence>
<name>A0AAD8QUP0_LOLMU</name>
<keyword evidence="5" id="KW-1185">Reference proteome</keyword>
<evidence type="ECO:0000313" key="5">
    <source>
        <dbReference type="Proteomes" id="UP001231189"/>
    </source>
</evidence>
<dbReference type="SUPFAM" id="SSF57667">
    <property type="entry name" value="beta-beta-alpha zinc fingers"/>
    <property type="match status" value="1"/>
</dbReference>
<gene>
    <name evidence="4" type="ORF">QYE76_031247</name>
</gene>
<feature type="domain" description="C2H2-type" evidence="3">
    <location>
        <begin position="101"/>
        <end position="128"/>
    </location>
</feature>
<feature type="region of interest" description="Disordered" evidence="2">
    <location>
        <begin position="239"/>
        <end position="292"/>
    </location>
</feature>
<sequence length="292" mass="31215">MSTGRDVHGMPDDAAGSIDSFSQLPFLRQAREIEKQQRPSSSSPVPIRLFGFDVPPEAATAAPTVVSGANYKDRAAAGTAAADDDATSPTAGAIGGGSRKFECQYCCRKFPTSQALGGHQNAHKRERQHAKRAQFQAAMAMHHRHHGHYYALSDPAAHVYPTYSAYPHHHHHRFSAVPPRPPPHYPSWAGATRCYSGPGSISQPINGNPVAPGLWRVPVAGVGVGMPLAALRQEPRARHVSLAGGEEPAVVGRRPGSTSFSPSTSSSSSSASHHERRVPPERKENVSLDLSL</sequence>
<feature type="compositionally biased region" description="Basic and acidic residues" evidence="2">
    <location>
        <begin position="1"/>
        <end position="11"/>
    </location>
</feature>
<dbReference type="GO" id="GO:0010090">
    <property type="term" value="P:trichome morphogenesis"/>
    <property type="evidence" value="ECO:0007669"/>
    <property type="project" value="InterPro"/>
</dbReference>
<dbReference type="PANTHER" id="PTHR46547:SF20">
    <property type="entry name" value="OS08G0463500 PROTEIN"/>
    <property type="match status" value="1"/>
</dbReference>
<feature type="region of interest" description="Disordered" evidence="2">
    <location>
        <begin position="1"/>
        <end position="21"/>
    </location>
</feature>
<dbReference type="PROSITE" id="PS00028">
    <property type="entry name" value="ZINC_FINGER_C2H2_1"/>
    <property type="match status" value="1"/>
</dbReference>
<organism evidence="4 5">
    <name type="scientific">Lolium multiflorum</name>
    <name type="common">Italian ryegrass</name>
    <name type="synonym">Lolium perenne subsp. multiflorum</name>
    <dbReference type="NCBI Taxonomy" id="4521"/>
    <lineage>
        <taxon>Eukaryota</taxon>
        <taxon>Viridiplantae</taxon>
        <taxon>Streptophyta</taxon>
        <taxon>Embryophyta</taxon>
        <taxon>Tracheophyta</taxon>
        <taxon>Spermatophyta</taxon>
        <taxon>Magnoliopsida</taxon>
        <taxon>Liliopsida</taxon>
        <taxon>Poales</taxon>
        <taxon>Poaceae</taxon>
        <taxon>BOP clade</taxon>
        <taxon>Pooideae</taxon>
        <taxon>Poodae</taxon>
        <taxon>Poeae</taxon>
        <taxon>Poeae Chloroplast Group 2 (Poeae type)</taxon>
        <taxon>Loliodinae</taxon>
        <taxon>Loliinae</taxon>
        <taxon>Lolium</taxon>
    </lineage>
</organism>
<reference evidence="4" key="1">
    <citation type="submission" date="2023-07" db="EMBL/GenBank/DDBJ databases">
        <title>A chromosome-level genome assembly of Lolium multiflorum.</title>
        <authorList>
            <person name="Chen Y."/>
            <person name="Copetti D."/>
            <person name="Kolliker R."/>
            <person name="Studer B."/>
        </authorList>
    </citation>
    <scope>NUCLEOTIDE SEQUENCE</scope>
    <source>
        <strain evidence="4">02402/16</strain>
        <tissue evidence="4">Leaf</tissue>
    </source>
</reference>
<comment type="caution">
    <text evidence="4">The sequence shown here is derived from an EMBL/GenBank/DDBJ whole genome shotgun (WGS) entry which is preliminary data.</text>
</comment>
<dbReference type="PROSITE" id="PS50157">
    <property type="entry name" value="ZINC_FINGER_C2H2_2"/>
    <property type="match status" value="1"/>
</dbReference>
<dbReference type="EMBL" id="JAUUTY010000007">
    <property type="protein sequence ID" value="KAK1607574.1"/>
    <property type="molecule type" value="Genomic_DNA"/>
</dbReference>
<evidence type="ECO:0000313" key="4">
    <source>
        <dbReference type="EMBL" id="KAK1607574.1"/>
    </source>
</evidence>
<dbReference type="GO" id="GO:0003700">
    <property type="term" value="F:DNA-binding transcription factor activity"/>
    <property type="evidence" value="ECO:0007669"/>
    <property type="project" value="InterPro"/>
</dbReference>
<dbReference type="InterPro" id="IPR013087">
    <property type="entry name" value="Znf_C2H2_type"/>
</dbReference>
<feature type="compositionally biased region" description="Low complexity" evidence="2">
    <location>
        <begin position="257"/>
        <end position="271"/>
    </location>
</feature>
<keyword evidence="1" id="KW-0862">Zinc</keyword>
<proteinExistence type="predicted"/>
<dbReference type="GO" id="GO:0008270">
    <property type="term" value="F:zinc ion binding"/>
    <property type="evidence" value="ECO:0007669"/>
    <property type="project" value="UniProtKB-KW"/>
</dbReference>
<dbReference type="AlphaFoldDB" id="A0AAD8QUP0"/>
<evidence type="ECO:0000259" key="3">
    <source>
        <dbReference type="PROSITE" id="PS50157"/>
    </source>
</evidence>
<accession>A0AAD8QUP0</accession>
<dbReference type="InterPro" id="IPR044291">
    <property type="entry name" value="GIS/GIS2/ZFP8"/>
</dbReference>